<dbReference type="STRING" id="929713.NIASO_13505"/>
<name>W0F8Q3_9BACT</name>
<sequence>MSETGYYITATAIVRNGIIVKDNTVVFRSQEKSVTFLKGAYEHLGVDYPRFYKMDALSKMGLVATDVLLKSSFAATLYKPEETGLVFSNRNGSIEADAQYWEASKEYPSPALFVYTLPNIVIGELCIRYKFKGENAFFVSDAFDAEWLHWYVSDLMDRNLLKACICGWADVLDDRLDGCLFLVEQEAPERSSTFTPENLDRIYKKDYGK</sequence>
<dbReference type="RefSeq" id="WP_008586313.1">
    <property type="nucleotide sequence ID" value="NZ_CP007035.1"/>
</dbReference>
<reference evidence="1 2" key="1">
    <citation type="submission" date="2013-12" db="EMBL/GenBank/DDBJ databases">
        <authorList>
            <consortium name="DOE Joint Genome Institute"/>
            <person name="Eisen J."/>
            <person name="Huntemann M."/>
            <person name="Han J."/>
            <person name="Chen A."/>
            <person name="Kyrpides N."/>
            <person name="Mavromatis K."/>
            <person name="Markowitz V."/>
            <person name="Palaniappan K."/>
            <person name="Ivanova N."/>
            <person name="Schaumberg A."/>
            <person name="Pati A."/>
            <person name="Liolios K."/>
            <person name="Nordberg H.P."/>
            <person name="Cantor M.N."/>
            <person name="Hua S.X."/>
            <person name="Woyke T."/>
        </authorList>
    </citation>
    <scope>NUCLEOTIDE SEQUENCE [LARGE SCALE GENOMIC DNA]</scope>
    <source>
        <strain evidence="2">DSM 19437</strain>
    </source>
</reference>
<evidence type="ECO:0000313" key="1">
    <source>
        <dbReference type="EMBL" id="AHF17741.1"/>
    </source>
</evidence>
<dbReference type="eggNOG" id="COG0304">
    <property type="taxonomic scope" value="Bacteria"/>
</dbReference>
<dbReference type="EMBL" id="CP007035">
    <property type="protein sequence ID" value="AHF17741.1"/>
    <property type="molecule type" value="Genomic_DNA"/>
</dbReference>
<dbReference type="HOGENOM" id="CLU_115282_0_0_10"/>
<dbReference type="Proteomes" id="UP000003586">
    <property type="component" value="Chromosome"/>
</dbReference>
<dbReference type="SUPFAM" id="SSF53901">
    <property type="entry name" value="Thiolase-like"/>
    <property type="match status" value="1"/>
</dbReference>
<dbReference type="AlphaFoldDB" id="W0F8Q3"/>
<evidence type="ECO:0008006" key="3">
    <source>
        <dbReference type="Google" id="ProtNLM"/>
    </source>
</evidence>
<gene>
    <name evidence="1" type="ORF">NIASO_13505</name>
</gene>
<organism evidence="1 2">
    <name type="scientific">Niabella soli DSM 19437</name>
    <dbReference type="NCBI Taxonomy" id="929713"/>
    <lineage>
        <taxon>Bacteria</taxon>
        <taxon>Pseudomonadati</taxon>
        <taxon>Bacteroidota</taxon>
        <taxon>Chitinophagia</taxon>
        <taxon>Chitinophagales</taxon>
        <taxon>Chitinophagaceae</taxon>
        <taxon>Niabella</taxon>
    </lineage>
</organism>
<accession>W0F8Q3</accession>
<dbReference type="OrthoDB" id="1071350at2"/>
<dbReference type="GO" id="GO:0016746">
    <property type="term" value="F:acyltransferase activity"/>
    <property type="evidence" value="ECO:0007669"/>
    <property type="project" value="InterPro"/>
</dbReference>
<protein>
    <recommendedName>
        <fullName evidence="3">3-oxoacyl-ACP synthase</fullName>
    </recommendedName>
</protein>
<dbReference type="KEGG" id="nso:NIASO_13505"/>
<proteinExistence type="predicted"/>
<keyword evidence="2" id="KW-1185">Reference proteome</keyword>
<dbReference type="InterPro" id="IPR016039">
    <property type="entry name" value="Thiolase-like"/>
</dbReference>
<evidence type="ECO:0000313" key="2">
    <source>
        <dbReference type="Proteomes" id="UP000003586"/>
    </source>
</evidence>